<organism evidence="1 2">
    <name type="scientific">Tenebrio molitor</name>
    <name type="common">Yellow mealworm beetle</name>
    <dbReference type="NCBI Taxonomy" id="7067"/>
    <lineage>
        <taxon>Eukaryota</taxon>
        <taxon>Metazoa</taxon>
        <taxon>Ecdysozoa</taxon>
        <taxon>Arthropoda</taxon>
        <taxon>Hexapoda</taxon>
        <taxon>Insecta</taxon>
        <taxon>Pterygota</taxon>
        <taxon>Neoptera</taxon>
        <taxon>Endopterygota</taxon>
        <taxon>Coleoptera</taxon>
        <taxon>Polyphaga</taxon>
        <taxon>Cucujiformia</taxon>
        <taxon>Tenebrionidae</taxon>
        <taxon>Tenebrio</taxon>
    </lineage>
</organism>
<protein>
    <submittedName>
        <fullName evidence="1">Uncharacterized protein</fullName>
    </submittedName>
</protein>
<proteinExistence type="predicted"/>
<dbReference type="Proteomes" id="UP000719412">
    <property type="component" value="Unassembled WGS sequence"/>
</dbReference>
<dbReference type="GO" id="GO:1990756">
    <property type="term" value="F:ubiquitin-like ligase-substrate adaptor activity"/>
    <property type="evidence" value="ECO:0007669"/>
    <property type="project" value="TreeGrafter"/>
</dbReference>
<evidence type="ECO:0000313" key="1">
    <source>
        <dbReference type="EMBL" id="KAH0814406.1"/>
    </source>
</evidence>
<comment type="caution">
    <text evidence="1">The sequence shown here is derived from an EMBL/GenBank/DDBJ whole genome shotgun (WGS) entry which is preliminary data.</text>
</comment>
<name>A0A8J6HHX6_TENMO</name>
<evidence type="ECO:0000313" key="2">
    <source>
        <dbReference type="Proteomes" id="UP000719412"/>
    </source>
</evidence>
<sequence>MSKSERIREQRVARLAELKENLKKEKEEKIRSHYLGIYVLDLSRALNSKPFVTWLPPKNLGNGPEETILYTLLPGKSELVMFGGIKKDPTSLGFSVNINNQISNSLHFITAPNYVI</sequence>
<dbReference type="InterPro" id="IPR052821">
    <property type="entry name" value="F-box_only_SRC"/>
</dbReference>
<dbReference type="PANTHER" id="PTHR46432:SF1">
    <property type="entry name" value="F-BOX ONLY PROTEIN 42"/>
    <property type="match status" value="1"/>
</dbReference>
<keyword evidence="2" id="KW-1185">Reference proteome</keyword>
<accession>A0A8J6HHX6</accession>
<gene>
    <name evidence="1" type="ORF">GEV33_008387</name>
</gene>
<dbReference type="GO" id="GO:0019005">
    <property type="term" value="C:SCF ubiquitin ligase complex"/>
    <property type="evidence" value="ECO:0007669"/>
    <property type="project" value="TreeGrafter"/>
</dbReference>
<reference evidence="1" key="2">
    <citation type="submission" date="2021-08" db="EMBL/GenBank/DDBJ databases">
        <authorList>
            <person name="Eriksson T."/>
        </authorList>
    </citation>
    <scope>NUCLEOTIDE SEQUENCE</scope>
    <source>
        <strain evidence="1">Stoneville</strain>
        <tissue evidence="1">Whole head</tissue>
    </source>
</reference>
<dbReference type="EMBL" id="JABDTM020024311">
    <property type="protein sequence ID" value="KAH0814406.1"/>
    <property type="molecule type" value="Genomic_DNA"/>
</dbReference>
<dbReference type="AlphaFoldDB" id="A0A8J6HHX6"/>
<dbReference type="PANTHER" id="PTHR46432">
    <property type="entry name" value="F-BOX ONLY PROTEIN 42"/>
    <property type="match status" value="1"/>
</dbReference>
<reference evidence="1" key="1">
    <citation type="journal article" date="2020" name="J Insects Food Feed">
        <title>The yellow mealworm (Tenebrio molitor) genome: a resource for the emerging insects as food and feed industry.</title>
        <authorList>
            <person name="Eriksson T."/>
            <person name="Andere A."/>
            <person name="Kelstrup H."/>
            <person name="Emery V."/>
            <person name="Picard C."/>
        </authorList>
    </citation>
    <scope>NUCLEOTIDE SEQUENCE</scope>
    <source>
        <strain evidence="1">Stoneville</strain>
        <tissue evidence="1">Whole head</tissue>
    </source>
</reference>